<comment type="caution">
    <text evidence="1">The sequence shown here is derived from an EMBL/GenBank/DDBJ whole genome shotgun (WGS) entry which is preliminary data.</text>
</comment>
<dbReference type="Proteomes" id="UP001150924">
    <property type="component" value="Unassembled WGS sequence"/>
</dbReference>
<organism evidence="1 2">
    <name type="scientific">Nannocystis pusilla</name>
    <dbReference type="NCBI Taxonomy" id="889268"/>
    <lineage>
        <taxon>Bacteria</taxon>
        <taxon>Pseudomonadati</taxon>
        <taxon>Myxococcota</taxon>
        <taxon>Polyangia</taxon>
        <taxon>Nannocystales</taxon>
        <taxon>Nannocystaceae</taxon>
        <taxon>Nannocystis</taxon>
    </lineage>
</organism>
<keyword evidence="2" id="KW-1185">Reference proteome</keyword>
<proteinExistence type="predicted"/>
<dbReference type="RefSeq" id="WP_267774764.1">
    <property type="nucleotide sequence ID" value="NZ_JAPNKE010000002.1"/>
</dbReference>
<dbReference type="EMBL" id="JAPNKE010000002">
    <property type="protein sequence ID" value="MCY1011487.1"/>
    <property type="molecule type" value="Genomic_DNA"/>
</dbReference>
<evidence type="ECO:0000313" key="1">
    <source>
        <dbReference type="EMBL" id="MCY1011487.1"/>
    </source>
</evidence>
<accession>A0A9X3J0B4</accession>
<dbReference type="AlphaFoldDB" id="A0A9X3J0B4"/>
<sequence>MIVRLRTIELRREGDDPATAASTVLIDWQHRMDTSKLGRPPASEPTPHDIRAFTADFVLTQHAVRAADLDGNLQAVEDLVTAIELRRKALREHSRQGQPIENYFVHLQPFVQAAIDELVRRAASKQAIREELRRLFVVLKRLEGVVFREIPDPSDSERNVRLGSLQVDSTKGPLDASEGRHDDFFGTKASVKVYPYSVEGGFDQGQLQLSILELTRSRIKQVEFLAEIYGNRLHRSDETDATDKVRAELAQLDGRGFDLHSDSDWREYLLKRLHEHRQTGATDEVAYRDLVETVRIYFATFAVHSPYNIEDFGDSYIDRDFRARCPASSSTIAGSTPCAWPICCRWCARSSASRSTSCGCRSTSPW</sequence>
<gene>
    <name evidence="1" type="ORF">OV079_39190</name>
</gene>
<reference evidence="1" key="1">
    <citation type="submission" date="2022-11" db="EMBL/GenBank/DDBJ databases">
        <title>Minimal conservation of predation-associated metabolite biosynthetic gene clusters underscores biosynthetic potential of Myxococcota including descriptions for ten novel species: Archangium lansinium sp. nov., Myxococcus landrumus sp. nov., Nannocystis bai.</title>
        <authorList>
            <person name="Ahearne A."/>
            <person name="Stevens C."/>
            <person name="Phillips K."/>
        </authorList>
    </citation>
    <scope>NUCLEOTIDE SEQUENCE</scope>
    <source>
        <strain evidence="1">Na p29</strain>
    </source>
</reference>
<protein>
    <submittedName>
        <fullName evidence="1">Uncharacterized protein</fullName>
    </submittedName>
</protein>
<name>A0A9X3J0B4_9BACT</name>
<evidence type="ECO:0000313" key="2">
    <source>
        <dbReference type="Proteomes" id="UP001150924"/>
    </source>
</evidence>